<evidence type="ECO:0000313" key="1">
    <source>
        <dbReference type="EMBL" id="AGK57668.1"/>
    </source>
</evidence>
<dbReference type="EMBL" id="CP005587">
    <property type="protein sequence ID" value="AGK57668.1"/>
    <property type="molecule type" value="Genomic_DNA"/>
</dbReference>
<accession>N0B3V5</accession>
<proteinExistence type="predicted"/>
<keyword evidence="2" id="KW-1185">Reference proteome</keyword>
<gene>
    <name evidence="1" type="ORF">HYPDE_29968</name>
</gene>
<dbReference type="KEGG" id="hdt:HYPDE_29968"/>
<dbReference type="Proteomes" id="UP000005952">
    <property type="component" value="Chromosome"/>
</dbReference>
<protein>
    <submittedName>
        <fullName evidence="1">Uncharacterized protein</fullName>
    </submittedName>
</protein>
<reference evidence="1 2" key="1">
    <citation type="journal article" date="2013" name="Genome Announc.">
        <title>Genome sequences for three denitrifying bacterial strains isolated from a uranium- and nitrate-contaminated subsurface environment.</title>
        <authorList>
            <person name="Venkatramanan R."/>
            <person name="Prakash O."/>
            <person name="Woyke T."/>
            <person name="Chain P."/>
            <person name="Goodwin L.A."/>
            <person name="Watson D."/>
            <person name="Brooks S."/>
            <person name="Kostka J.E."/>
            <person name="Green S.J."/>
        </authorList>
    </citation>
    <scope>NUCLEOTIDE SEQUENCE [LARGE SCALE GENOMIC DNA]</scope>
    <source>
        <strain evidence="1 2">1NES1</strain>
    </source>
</reference>
<dbReference type="HOGENOM" id="CLU_2633302_0_0_5"/>
<dbReference type="AlphaFoldDB" id="N0B3V5"/>
<sequence>MAHLRYFGMQLTRYAQEPTYLLSRYMTAQGAYKFLAKFPGSISFGHRARALGMLFQLYPSENGKRVGAGFPAPTPNP</sequence>
<name>N0B3V5_9HYPH</name>
<dbReference type="STRING" id="670307.HYPDE_29968"/>
<organism evidence="1 2">
    <name type="scientific">Hyphomicrobium denitrificans 1NES1</name>
    <dbReference type="NCBI Taxonomy" id="670307"/>
    <lineage>
        <taxon>Bacteria</taxon>
        <taxon>Pseudomonadati</taxon>
        <taxon>Pseudomonadota</taxon>
        <taxon>Alphaproteobacteria</taxon>
        <taxon>Hyphomicrobiales</taxon>
        <taxon>Hyphomicrobiaceae</taxon>
        <taxon>Hyphomicrobium</taxon>
    </lineage>
</organism>
<evidence type="ECO:0000313" key="2">
    <source>
        <dbReference type="Proteomes" id="UP000005952"/>
    </source>
</evidence>